<feature type="transmembrane region" description="Helical" evidence="5">
    <location>
        <begin position="38"/>
        <end position="56"/>
    </location>
</feature>
<dbReference type="Proteomes" id="UP000306416">
    <property type="component" value="Unassembled WGS sequence"/>
</dbReference>
<dbReference type="Pfam" id="PF01943">
    <property type="entry name" value="Polysacc_synt"/>
    <property type="match status" value="1"/>
</dbReference>
<dbReference type="AlphaFoldDB" id="A0A4S1CPD5"/>
<reference evidence="6 7" key="1">
    <citation type="submission" date="2019-04" db="EMBL/GenBank/DDBJ databases">
        <title>Geobacter oryzae sp. nov., ferric-reducing bacteria isolated from paddy soil.</title>
        <authorList>
            <person name="Xu Z."/>
            <person name="Masuda Y."/>
            <person name="Itoh H."/>
            <person name="Senoo K."/>
        </authorList>
    </citation>
    <scope>NUCLEOTIDE SEQUENCE [LARGE SCALE GENOMIC DNA]</scope>
    <source>
        <strain evidence="6 7">Red111</strain>
    </source>
</reference>
<comment type="caution">
    <text evidence="6">The sequence shown here is derived from an EMBL/GenBank/DDBJ whole genome shotgun (WGS) entry which is preliminary data.</text>
</comment>
<feature type="transmembrane region" description="Helical" evidence="5">
    <location>
        <begin position="131"/>
        <end position="151"/>
    </location>
</feature>
<keyword evidence="7" id="KW-1185">Reference proteome</keyword>
<feature type="transmembrane region" description="Helical" evidence="5">
    <location>
        <begin position="62"/>
        <end position="85"/>
    </location>
</feature>
<dbReference type="PANTHER" id="PTHR43424">
    <property type="entry name" value="LOCUS PUTATIVE PROTEIN 1-RELATED"/>
    <property type="match status" value="1"/>
</dbReference>
<feature type="transmembrane region" description="Helical" evidence="5">
    <location>
        <begin position="231"/>
        <end position="251"/>
    </location>
</feature>
<feature type="transmembrane region" description="Helical" evidence="5">
    <location>
        <begin position="376"/>
        <end position="397"/>
    </location>
</feature>
<gene>
    <name evidence="6" type="ORF">E4633_06990</name>
</gene>
<evidence type="ECO:0000256" key="4">
    <source>
        <dbReference type="ARBA" id="ARBA00023136"/>
    </source>
</evidence>
<keyword evidence="4 5" id="KW-0472">Membrane</keyword>
<feature type="transmembrane region" description="Helical" evidence="5">
    <location>
        <begin position="403"/>
        <end position="424"/>
    </location>
</feature>
<feature type="transmembrane region" description="Helical" evidence="5">
    <location>
        <begin position="344"/>
        <end position="364"/>
    </location>
</feature>
<dbReference type="GO" id="GO:0016020">
    <property type="term" value="C:membrane"/>
    <property type="evidence" value="ECO:0007669"/>
    <property type="project" value="UniProtKB-SubCell"/>
</dbReference>
<evidence type="ECO:0000256" key="1">
    <source>
        <dbReference type="ARBA" id="ARBA00004141"/>
    </source>
</evidence>
<proteinExistence type="predicted"/>
<organism evidence="6 7">
    <name type="scientific">Geomonas terrae</name>
    <dbReference type="NCBI Taxonomy" id="2562681"/>
    <lineage>
        <taxon>Bacteria</taxon>
        <taxon>Pseudomonadati</taxon>
        <taxon>Thermodesulfobacteriota</taxon>
        <taxon>Desulfuromonadia</taxon>
        <taxon>Geobacterales</taxon>
        <taxon>Geobacteraceae</taxon>
        <taxon>Geomonas</taxon>
    </lineage>
</organism>
<evidence type="ECO:0000256" key="5">
    <source>
        <dbReference type="SAM" id="Phobius"/>
    </source>
</evidence>
<feature type="transmembrane region" description="Helical" evidence="5">
    <location>
        <begin position="191"/>
        <end position="211"/>
    </location>
</feature>
<dbReference type="CDD" id="cd13128">
    <property type="entry name" value="MATE_Wzx_like"/>
    <property type="match status" value="1"/>
</dbReference>
<accession>A0A4S1CPD5</accession>
<feature type="transmembrane region" description="Helical" evidence="5">
    <location>
        <begin position="271"/>
        <end position="290"/>
    </location>
</feature>
<comment type="subcellular location">
    <subcellularLocation>
        <location evidence="1">Membrane</location>
        <topology evidence="1">Multi-pass membrane protein</topology>
    </subcellularLocation>
</comment>
<name>A0A4S1CPD5_9BACT</name>
<dbReference type="RefSeq" id="WP_135869490.1">
    <property type="nucleotide sequence ID" value="NZ_SRSC01000001.1"/>
</dbReference>
<keyword evidence="3 5" id="KW-1133">Transmembrane helix</keyword>
<evidence type="ECO:0000256" key="2">
    <source>
        <dbReference type="ARBA" id="ARBA00022692"/>
    </source>
</evidence>
<evidence type="ECO:0000313" key="6">
    <source>
        <dbReference type="EMBL" id="TGU75186.1"/>
    </source>
</evidence>
<evidence type="ECO:0000313" key="7">
    <source>
        <dbReference type="Proteomes" id="UP000306416"/>
    </source>
</evidence>
<feature type="transmembrane region" description="Helical" evidence="5">
    <location>
        <begin position="106"/>
        <end position="125"/>
    </location>
</feature>
<dbReference type="InterPro" id="IPR002797">
    <property type="entry name" value="Polysacc_synth"/>
</dbReference>
<protein>
    <submittedName>
        <fullName evidence="6">Flippase</fullName>
    </submittedName>
</protein>
<dbReference type="InterPro" id="IPR052556">
    <property type="entry name" value="PolySynth_Transporter"/>
</dbReference>
<dbReference type="PANTHER" id="PTHR43424:SF1">
    <property type="entry name" value="LOCUS PUTATIVE PROTEIN 1-RELATED"/>
    <property type="match status" value="1"/>
</dbReference>
<sequence>MNQAWVAYLPAFLRKKVEGRHELQKVLTNTGWLFGDRLLRMGVGLFVGIWIARYLGPTQYGLLSYAASMIAVFSAIAVLGLDSIVVREIVREPESEREILGTVLTLRLLASFSAYILTVATTLLLRPDDRLSQILVAVMGWAMIFGSFDTIDLWFQSKVLSKFVVYAKNTAFLIASIVRVVLVVIKAPVVAFAAANSLEFGLAAIGLCYVYRSNGQMISHLRTSWTLARRLLRDCWPLVLSSVIFMVYLRIDQIMLGQMATSHELGIYASAVKIAEIWFFIPTAIVSSVFPNIVRAREVDEKEFYNRLQKLYNLLAFLGYAIAIPTTFLASIVVYLFYGEAYASAAPMLVLLIWSDVFANLAVARNTFLMAMNWTRVLLVMTFLGAAANIALNFWWVPKYGGIGAAAASLISYWFAAHGGCFLYKPLRRTGGMLTRALIYPRFW</sequence>
<feature type="transmembrane region" description="Helical" evidence="5">
    <location>
        <begin position="311"/>
        <end position="338"/>
    </location>
</feature>
<evidence type="ECO:0000256" key="3">
    <source>
        <dbReference type="ARBA" id="ARBA00022989"/>
    </source>
</evidence>
<dbReference type="EMBL" id="SRSC01000001">
    <property type="protein sequence ID" value="TGU75186.1"/>
    <property type="molecule type" value="Genomic_DNA"/>
</dbReference>
<feature type="transmembrane region" description="Helical" evidence="5">
    <location>
        <begin position="163"/>
        <end position="185"/>
    </location>
</feature>
<keyword evidence="2 5" id="KW-0812">Transmembrane</keyword>